<reference evidence="2 3" key="3">
    <citation type="journal article" date="2016" name="Sci. Rep.">
        <title>Genome-wide diversity and gene expression profiling of Babesia microti isolates identify polymorphic genes that mediate host-pathogen interactions.</title>
        <authorList>
            <person name="Silva J.C."/>
            <person name="Cornillot E."/>
            <person name="McCracken C."/>
            <person name="Usmani-Brown S."/>
            <person name="Dwivedi A."/>
            <person name="Ifeonu O.O."/>
            <person name="Crabtree J."/>
            <person name="Gotia H.T."/>
            <person name="Virji A.Z."/>
            <person name="Reynes C."/>
            <person name="Colinge J."/>
            <person name="Kumar V."/>
            <person name="Lawres L."/>
            <person name="Pazzi J.E."/>
            <person name="Pablo J.V."/>
            <person name="Hung C."/>
            <person name="Brancato J."/>
            <person name="Kumari P."/>
            <person name="Orvis J."/>
            <person name="Tretina K."/>
            <person name="Chibucos M."/>
            <person name="Ott S."/>
            <person name="Sadzewicz L."/>
            <person name="Sengamalay N."/>
            <person name="Shetty A.C."/>
            <person name="Su Q."/>
            <person name="Tallon L."/>
            <person name="Fraser C.M."/>
            <person name="Frutos R."/>
            <person name="Molina D.M."/>
            <person name="Krause P.J."/>
            <person name="Ben Mamoun C."/>
        </authorList>
    </citation>
    <scope>NUCLEOTIDE SEQUENCE [LARGE SCALE GENOMIC DNA]</scope>
    <source>
        <strain evidence="2 3">RI</strain>
    </source>
</reference>
<dbReference type="VEuPathDB" id="PiroplasmaDB:BMR1_01G00220"/>
<dbReference type="AlphaFoldDB" id="A0A1N6LWA7"/>
<organism evidence="2 3">
    <name type="scientific">Babesia microti (strain RI)</name>
    <dbReference type="NCBI Taxonomy" id="1133968"/>
    <lineage>
        <taxon>Eukaryota</taxon>
        <taxon>Sar</taxon>
        <taxon>Alveolata</taxon>
        <taxon>Apicomplexa</taxon>
        <taxon>Aconoidasida</taxon>
        <taxon>Piroplasmida</taxon>
        <taxon>Babesiidae</taxon>
        <taxon>Babesia</taxon>
    </lineage>
</organism>
<evidence type="ECO:0000313" key="3">
    <source>
        <dbReference type="Proteomes" id="UP000002899"/>
    </source>
</evidence>
<feature type="chain" id="PRO_5012003418" evidence="1">
    <location>
        <begin position="22"/>
        <end position="351"/>
    </location>
</feature>
<dbReference type="RefSeq" id="XP_021337258.1">
    <property type="nucleotide sequence ID" value="XM_021482873.1"/>
</dbReference>
<protein>
    <submittedName>
        <fullName evidence="2">Uncharacterized protein</fullName>
    </submittedName>
</protein>
<sequence>MKIIVILSILVLYNLEKIVPSFSMKENDDNDHDHNTVDVCIPLVDQSRPSTVRTPLFKSISYIPDIVTVKSVNGKLEYEVGDLLLCEKTSDSNIIALVPLANLRDCRIRGANVGFDSIGNNETEIERIIRSEIDDEDDETEPKALSTSKKIPLPYIHHIKSLLDKAAPLDDNSTSSSSKGTGLSGESFVSRQNYVNIMPLSIFLPAISDQYSDTSIMYVTVSAPALIQVYLDSFYNMECSWYIHSVLQQEIDGGSMIDITWGLPYVKRVKKCIVVSDPIVSLYKRPKTSFWRWFRSENSTIVTSSNIHIVNTGKFIVTYNHRCNTFAKPSNVIRTVNIEAFDVPTSESSTS</sequence>
<feature type="signal peptide" evidence="1">
    <location>
        <begin position="1"/>
        <end position="21"/>
    </location>
</feature>
<reference evidence="2 3" key="2">
    <citation type="journal article" date="2013" name="PLoS ONE">
        <title>Whole genome mapping and re-organization of the nuclear and mitochondrial genomes of Babesia microti isolates.</title>
        <authorList>
            <person name="Cornillot E."/>
            <person name="Dassouli A."/>
            <person name="Garg A."/>
            <person name="Pachikara N."/>
            <person name="Randazzo S."/>
            <person name="Depoix D."/>
            <person name="Carcy B."/>
            <person name="Delbecq S."/>
            <person name="Frutos R."/>
            <person name="Silva J.C."/>
            <person name="Sutton R."/>
            <person name="Krause P.J."/>
            <person name="Mamoun C.B."/>
        </authorList>
    </citation>
    <scope>NUCLEOTIDE SEQUENCE [LARGE SCALE GENOMIC DNA]</scope>
    <source>
        <strain evidence="2 3">RI</strain>
    </source>
</reference>
<accession>A0A1N6LWA7</accession>
<proteinExistence type="predicted"/>
<dbReference type="KEGG" id="bmic:BMR1_01G00220"/>
<gene>
    <name evidence="2" type="ORF">BMR1_01G00220</name>
</gene>
<evidence type="ECO:0000256" key="1">
    <source>
        <dbReference type="SAM" id="SignalP"/>
    </source>
</evidence>
<reference evidence="2 3" key="1">
    <citation type="journal article" date="2012" name="Nucleic Acids Res.">
        <title>Sequencing of the smallest Apicomplexan genome from the human pathogen Babesia microti.</title>
        <authorList>
            <person name="Cornillot E."/>
            <person name="Hadj-Kaddour K."/>
            <person name="Dassouli A."/>
            <person name="Noel B."/>
            <person name="Ranwez V."/>
            <person name="Vacherie B."/>
            <person name="Augagneur Y."/>
            <person name="Bres V."/>
            <person name="Duclos A."/>
            <person name="Randazzo S."/>
            <person name="Carcy B."/>
            <person name="Debierre-Grockiego F."/>
            <person name="Delbecq S."/>
            <person name="Moubri-Menage K."/>
            <person name="Shams-Eldin H."/>
            <person name="Usmani-Brown S."/>
            <person name="Bringaud F."/>
            <person name="Wincker P."/>
            <person name="Vivares C.P."/>
            <person name="Schwarz R.T."/>
            <person name="Schetters T.P."/>
            <person name="Krause P.J."/>
            <person name="Gorenflot A."/>
            <person name="Berry V."/>
            <person name="Barbe V."/>
            <person name="Ben Mamoun C."/>
        </authorList>
    </citation>
    <scope>NUCLEOTIDE SEQUENCE [LARGE SCALE GENOMIC DNA]</scope>
    <source>
        <strain evidence="2 3">RI</strain>
    </source>
</reference>
<name>A0A1N6LWA7_BABMR</name>
<keyword evidence="3" id="KW-1185">Reference proteome</keyword>
<dbReference type="Proteomes" id="UP000002899">
    <property type="component" value="Chromosome I"/>
</dbReference>
<dbReference type="GeneID" id="24423124"/>
<keyword evidence="1" id="KW-0732">Signal</keyword>
<evidence type="ECO:0000313" key="2">
    <source>
        <dbReference type="EMBL" id="SIO73146.1"/>
    </source>
</evidence>
<dbReference type="EMBL" id="FO082871">
    <property type="protein sequence ID" value="SIO73146.1"/>
    <property type="molecule type" value="Genomic_DNA"/>
</dbReference>